<reference evidence="2 3" key="1">
    <citation type="submission" date="2019-08" db="EMBL/GenBank/DDBJ databases">
        <title>Genomes of Antarctic Bizionia species.</title>
        <authorList>
            <person name="Bowman J.P."/>
        </authorList>
    </citation>
    <scope>NUCLEOTIDE SEQUENCE [LARGE SCALE GENOMIC DNA]</scope>
    <source>
        <strain evidence="2 3">ADA-4</strain>
    </source>
</reference>
<protein>
    <submittedName>
        <fullName evidence="2">T9SS type A sorting domain-containing protein</fullName>
    </submittedName>
</protein>
<keyword evidence="3" id="KW-1185">Reference proteome</keyword>
<proteinExistence type="predicted"/>
<gene>
    <name evidence="2" type="ORF">ES674_05915</name>
</gene>
<dbReference type="RefSeq" id="WP_148403044.1">
    <property type="nucleotide sequence ID" value="NZ_VSKK01000001.1"/>
</dbReference>
<evidence type="ECO:0000256" key="1">
    <source>
        <dbReference type="ARBA" id="ARBA00022729"/>
    </source>
</evidence>
<comment type="caution">
    <text evidence="2">The sequence shown here is derived from an EMBL/GenBank/DDBJ whole genome shotgun (WGS) entry which is preliminary data.</text>
</comment>
<evidence type="ECO:0000313" key="2">
    <source>
        <dbReference type="EMBL" id="TYB79308.1"/>
    </source>
</evidence>
<dbReference type="InterPro" id="IPR026444">
    <property type="entry name" value="Secre_tail"/>
</dbReference>
<sequence length="1031" mass="113858">MTKHLQTLLIFAIYFFIYPIFAQTGPGGVGNSSTNGLWLKADDLNLVDGQGVAIWQDASGNENHANQTVSEQSPKFISESSFNNYPSIDFDGSNDWLRVKDANILDGTTSINYFTVVKPKGLAKTQVVQAMVSKRNGYNTSNNQFAYTFFFYNNKLTNDITDANDRYDSNYVFSNDTTYVLSFDFDGSLPEVSRSSMSRNGILLRTARETSESVLASTAPLTIGQLNVGDGRHATEELAEIIHFNYKLNIAERTIVHNYLSAKYNTPLTLNNFYTQDEIVQGNFDHHVAGIARVSDAAHLDSQGSGILRVNNPLNLGDTNDKYFFWGQNIMSSIYDFNTEIQAQDGAGILQNHQHLNVIWRVSKSEDHKDFQAVDMSFEISSFPEIIGCYSLELVIGADTFDYSTGTTNQYIDLFEIPQQIYQLNVSGGIASASGVTMNDGSHFTLRYRKNEKIVWNGTNFTNASGVVGAPSVSDSNKSLVILENTAVTLNENAFVCEIEVQTGATLNIADGLELTVQNRIVNNGTIDLLGEAQLIQNHKGANINSGSGKLKIRQQGTTNLHNYNYWSSPVSTDGFWQIGFLKQENSNVLFSPAQSQIPTSNPVTLSSRWLYKYNASVTLANGIMGWARINTTTNIEPGIGYTLKGSGSAPSLTEEEYVFSGTANSGDYSYIATSGNDFLIGNPYPSALNANKFIQDNLDVTTGTLYFYEQFQTNNTHILRDYQGGYATLNLLGSVPAATEATSGLGSEGSSTKGAPTNNIAVGQGFFVSIIQNSDIRFNNTQRVFAKESMDQSIFFRDGNVNSETDSRTKFWLSFADSSGRMREIALGYDENASEGFDKGYDAIDLSDYPDSMLWDAADNLLVIQGLQQLNVEDDIALSIKISTSGTYIIGLNRTLNFPEDTAIYLKDNQTNRFYDLKAGDASIAFQAGTYNNQYSIVYQQATLGVDDFENYQSVKVLFDKNTETLQLLGLDDLSSVKGLYIYSLEGKEVHALQDIKSEKIDIAKITQGVYILKLEMNSGAIQNIKFVKY</sequence>
<dbReference type="EMBL" id="VSKK01000001">
    <property type="protein sequence ID" value="TYB79308.1"/>
    <property type="molecule type" value="Genomic_DNA"/>
</dbReference>
<name>A0A5D0RF40_9FLAO</name>
<dbReference type="GO" id="GO:0005975">
    <property type="term" value="P:carbohydrate metabolic process"/>
    <property type="evidence" value="ECO:0007669"/>
    <property type="project" value="UniProtKB-ARBA"/>
</dbReference>
<evidence type="ECO:0000313" key="3">
    <source>
        <dbReference type="Proteomes" id="UP000323720"/>
    </source>
</evidence>
<accession>A0A5D0RF40</accession>
<organism evidence="2 3">
    <name type="scientific">Bizionia myxarmorum</name>
    <dbReference type="NCBI Taxonomy" id="291186"/>
    <lineage>
        <taxon>Bacteria</taxon>
        <taxon>Pseudomonadati</taxon>
        <taxon>Bacteroidota</taxon>
        <taxon>Flavobacteriia</taxon>
        <taxon>Flavobacteriales</taxon>
        <taxon>Flavobacteriaceae</taxon>
        <taxon>Bizionia</taxon>
    </lineage>
</organism>
<dbReference type="InterPro" id="IPR013320">
    <property type="entry name" value="ConA-like_dom_sf"/>
</dbReference>
<dbReference type="NCBIfam" id="TIGR04183">
    <property type="entry name" value="Por_Secre_tail"/>
    <property type="match status" value="1"/>
</dbReference>
<dbReference type="SUPFAM" id="SSF49899">
    <property type="entry name" value="Concanavalin A-like lectins/glucanases"/>
    <property type="match status" value="1"/>
</dbReference>
<dbReference type="OrthoDB" id="2582440at2"/>
<dbReference type="Proteomes" id="UP000323720">
    <property type="component" value="Unassembled WGS sequence"/>
</dbReference>
<dbReference type="GO" id="GO:0004553">
    <property type="term" value="F:hydrolase activity, hydrolyzing O-glycosyl compounds"/>
    <property type="evidence" value="ECO:0007669"/>
    <property type="project" value="UniProtKB-ARBA"/>
</dbReference>
<dbReference type="AlphaFoldDB" id="A0A5D0RF40"/>
<keyword evidence="1" id="KW-0732">Signal</keyword>